<feature type="transmembrane region" description="Helical" evidence="1">
    <location>
        <begin position="35"/>
        <end position="56"/>
    </location>
</feature>
<dbReference type="InterPro" id="IPR009887">
    <property type="entry name" value="ANKH"/>
</dbReference>
<dbReference type="EMBL" id="JX684090">
    <property type="protein sequence ID" value="AGF93399.1"/>
    <property type="molecule type" value="Genomic_DNA"/>
</dbReference>
<keyword evidence="1" id="KW-0472">Membrane</keyword>
<feature type="non-terminal residue" evidence="2">
    <location>
        <position position="1"/>
    </location>
</feature>
<organism evidence="2">
    <name type="scientific">uncultured organism</name>
    <dbReference type="NCBI Taxonomy" id="155900"/>
    <lineage>
        <taxon>unclassified sequences</taxon>
        <taxon>environmental samples</taxon>
    </lineage>
</organism>
<feature type="transmembrane region" description="Helical" evidence="1">
    <location>
        <begin position="268"/>
        <end position="293"/>
    </location>
</feature>
<dbReference type="Pfam" id="PF07260">
    <property type="entry name" value="ANKH"/>
    <property type="match status" value="1"/>
</dbReference>
<keyword evidence="1" id="KW-0812">Transmembrane</keyword>
<evidence type="ECO:0008006" key="3">
    <source>
        <dbReference type="Google" id="ProtNLM"/>
    </source>
</evidence>
<keyword evidence="1" id="KW-1133">Transmembrane helix</keyword>
<dbReference type="GO" id="GO:0005315">
    <property type="term" value="F:phosphate transmembrane transporter activity"/>
    <property type="evidence" value="ECO:0007669"/>
    <property type="project" value="InterPro"/>
</dbReference>
<feature type="transmembrane region" description="Helical" evidence="1">
    <location>
        <begin position="343"/>
        <end position="361"/>
    </location>
</feature>
<feature type="transmembrane region" description="Helical" evidence="1">
    <location>
        <begin position="224"/>
        <end position="247"/>
    </location>
</feature>
<protein>
    <recommendedName>
        <fullName evidence="3">Polysaccharide biosynthesis protein</fullName>
    </recommendedName>
</protein>
<feature type="transmembrane region" description="Helical" evidence="1">
    <location>
        <begin position="191"/>
        <end position="212"/>
    </location>
</feature>
<sequence>PKSVLDVFKSPMLMVRQTVSSLVEGRESYTKVKNFVIIGVLAVVSFLALIALSGIGKWIFKNIMGIEGKTLQEAVIILRVFIFFPLASNLRNFVQGMVIKYDITPLFTAATVLRILYILLMIVFIDKLMIFLPEAVISGLLFLGAILVEGMVIWIGVKIFKGGVAAGIDSIEAGKKEEASSEKNHLSYNRIFMFFYPLSITALFKFLIDPIVKIGLGRTPQTDLAISAFSVGWWLGLIFLSPLFMFRQIPIKFWKSNDKFRIKTIRKFGLLMASVMSLIFAITAFSGIGEYIIRNWIGAPENVGNWAIDILKFMIIHPFIILVRQYSEGILMKKQLTGFISKAKVISVITLTIAIFSFILIPMSNPALIGIISILLAHFAEAFYLFYTVRNRSLEY</sequence>
<gene>
    <name evidence="2" type="ORF">FLSS-24_0030</name>
</gene>
<feature type="transmembrane region" description="Helical" evidence="1">
    <location>
        <begin position="106"/>
        <end position="125"/>
    </location>
</feature>
<feature type="transmembrane region" description="Helical" evidence="1">
    <location>
        <begin position="305"/>
        <end position="323"/>
    </location>
</feature>
<dbReference type="GO" id="GO:0035435">
    <property type="term" value="P:phosphate ion transmembrane transport"/>
    <property type="evidence" value="ECO:0007669"/>
    <property type="project" value="InterPro"/>
</dbReference>
<proteinExistence type="predicted"/>
<reference evidence="2" key="1">
    <citation type="journal article" date="2013" name="Syst. Appl. Microbiol.">
        <title>New insights into the archaeal diversity of a hypersaline microbial mat obtained by a metagenomic approach.</title>
        <authorList>
            <person name="Lopez-Lopez A."/>
            <person name="Richter M."/>
            <person name="Pena A."/>
            <person name="Tamames J."/>
            <person name="Rossello-Mora R."/>
        </authorList>
    </citation>
    <scope>NUCLEOTIDE SEQUENCE</scope>
</reference>
<feature type="transmembrane region" description="Helical" evidence="1">
    <location>
        <begin position="137"/>
        <end position="157"/>
    </location>
</feature>
<feature type="transmembrane region" description="Helical" evidence="1">
    <location>
        <begin position="76"/>
        <end position="94"/>
    </location>
</feature>
<accession>M1PW61</accession>
<dbReference type="AlphaFoldDB" id="M1PW61"/>
<dbReference type="GO" id="GO:0016020">
    <property type="term" value="C:membrane"/>
    <property type="evidence" value="ECO:0007669"/>
    <property type="project" value="InterPro"/>
</dbReference>
<evidence type="ECO:0000256" key="1">
    <source>
        <dbReference type="SAM" id="Phobius"/>
    </source>
</evidence>
<feature type="transmembrane region" description="Helical" evidence="1">
    <location>
        <begin position="367"/>
        <end position="387"/>
    </location>
</feature>
<name>M1PW61_9ZZZZ</name>
<evidence type="ECO:0000313" key="2">
    <source>
        <dbReference type="EMBL" id="AGF93399.1"/>
    </source>
</evidence>